<dbReference type="RefSeq" id="WP_246307745.1">
    <property type="nucleotide sequence ID" value="NZ_CACTIB010000020.1"/>
</dbReference>
<evidence type="ECO:0000313" key="2">
    <source>
        <dbReference type="EMBL" id="GCE63759.1"/>
    </source>
</evidence>
<comment type="caution">
    <text evidence="2">The sequence shown here is derived from an EMBL/GenBank/DDBJ whole genome shotgun (WGS) entry which is preliminary data.</text>
</comment>
<gene>
    <name evidence="2" type="ORF">MHSWG343_07590</name>
</gene>
<dbReference type="Gene3D" id="1.10.3210.10">
    <property type="entry name" value="Hypothetical protein af1432"/>
    <property type="match status" value="1"/>
</dbReference>
<feature type="domain" description="HD/PDEase" evidence="1">
    <location>
        <begin position="67"/>
        <end position="209"/>
    </location>
</feature>
<dbReference type="GO" id="GO:0006203">
    <property type="term" value="P:dGTP catabolic process"/>
    <property type="evidence" value="ECO:0007669"/>
    <property type="project" value="TreeGrafter"/>
</dbReference>
<evidence type="ECO:0000259" key="1">
    <source>
        <dbReference type="SMART" id="SM00471"/>
    </source>
</evidence>
<dbReference type="Proteomes" id="UP000324831">
    <property type="component" value="Unassembled WGS sequence"/>
</dbReference>
<dbReference type="InterPro" id="IPR050135">
    <property type="entry name" value="dGTPase-like"/>
</dbReference>
<dbReference type="Pfam" id="PF01966">
    <property type="entry name" value="HD"/>
    <property type="match status" value="1"/>
</dbReference>
<sequence length="397" mass="47069">MNKLLGFHIPHLAIKKDQSHFIKDPIYRSIHFDREQTWLYQLVDTLEFQRLHRLKQMSLNFYNFSSALHTRFTHSLGVYELCNRFIKHFISEGELDKEKNFKEINIALGAAILHDIGHGPLSHAFEYAIKNFEHERMGIRIITSPETKINKLLREKSLHDGLDEDFYAREIVKVLDKSSEYKWITELISSDVDVDRMDYLVRDSYFSGVRYGNNIDVDLFIKWSTIQNGSFGFRKKIMNSLEHFALSRKHMYEDLYNNAVFRVYENLITKICNFLVTHIDHYKSKPSFQKYLFMFLMPDENWPLEDFLDLDDERFLIFLQSALIDGIMFDEARIYLGLLFGIWLDEKGNPISARDIEVEKVPLDEATLVKQEKKKGDKFIKVNIWDPYNKRLTPILI</sequence>
<dbReference type="SUPFAM" id="SSF109604">
    <property type="entry name" value="HD-domain/PDEase-like"/>
    <property type="match status" value="1"/>
</dbReference>
<dbReference type="InterPro" id="IPR003607">
    <property type="entry name" value="HD/PDEase_dom"/>
</dbReference>
<name>A0A478FTJ6_9MOLU</name>
<keyword evidence="2" id="KW-0378">Hydrolase</keyword>
<dbReference type="GO" id="GO:0008832">
    <property type="term" value="F:dGTPase activity"/>
    <property type="evidence" value="ECO:0007669"/>
    <property type="project" value="TreeGrafter"/>
</dbReference>
<dbReference type="PANTHER" id="PTHR11373:SF4">
    <property type="entry name" value="DEOXYNUCLEOSIDE TRIPHOSPHATE TRIPHOSPHOHYDROLASE SAMHD1"/>
    <property type="match status" value="1"/>
</dbReference>
<accession>A0A478FTJ6</accession>
<dbReference type="AlphaFoldDB" id="A0A478FTJ6"/>
<dbReference type="EMBL" id="BIMN01000004">
    <property type="protein sequence ID" value="GCE63759.1"/>
    <property type="molecule type" value="Genomic_DNA"/>
</dbReference>
<dbReference type="SMART" id="SM00471">
    <property type="entry name" value="HDc"/>
    <property type="match status" value="1"/>
</dbReference>
<organism evidence="2 3">
    <name type="scientific">Candidatus Mycoplasma haematohominis</name>
    <dbReference type="NCBI Taxonomy" id="1494318"/>
    <lineage>
        <taxon>Bacteria</taxon>
        <taxon>Bacillati</taxon>
        <taxon>Mycoplasmatota</taxon>
        <taxon>Mollicutes</taxon>
        <taxon>Mycoplasmataceae</taxon>
        <taxon>Mycoplasma</taxon>
    </lineage>
</organism>
<dbReference type="PANTHER" id="PTHR11373">
    <property type="entry name" value="DEOXYNUCLEOSIDE TRIPHOSPHATE TRIPHOSPHOHYDROLASE"/>
    <property type="match status" value="1"/>
</dbReference>
<reference evidence="2 3" key="1">
    <citation type="submission" date="2019-01" db="EMBL/GenBank/DDBJ databases">
        <title>Draft genome sequences of Candidatus Mycoplasma haemohominis SWG34-3 identified from a patient with pyrexia, anemia and liver dysfunction.</title>
        <authorList>
            <person name="Sekizuka T."/>
            <person name="Hattori N."/>
            <person name="Katano H."/>
            <person name="Takuma T."/>
            <person name="Ito T."/>
            <person name="Arai N."/>
            <person name="Yanai R."/>
            <person name="Ishii S."/>
            <person name="Miura Y."/>
            <person name="Tokunaga T."/>
            <person name="Watanabe H."/>
            <person name="Nomura N."/>
            <person name="Eguchi J."/>
            <person name="Arai T."/>
            <person name="Hasegawa H."/>
            <person name="Nakamaki T."/>
            <person name="Wakita T."/>
            <person name="Niki Y."/>
            <person name="Kuroda M."/>
        </authorList>
    </citation>
    <scope>NUCLEOTIDE SEQUENCE [LARGE SCALE GENOMIC DNA]</scope>
    <source>
        <strain evidence="2">SWG34-3</strain>
    </source>
</reference>
<proteinExistence type="predicted"/>
<evidence type="ECO:0000313" key="3">
    <source>
        <dbReference type="Proteomes" id="UP000324831"/>
    </source>
</evidence>
<protein>
    <submittedName>
        <fullName evidence="2">Deoxyguanosinetriphosphate triphosphohydrolase-like protein</fullName>
    </submittedName>
</protein>
<dbReference type="CDD" id="cd00077">
    <property type="entry name" value="HDc"/>
    <property type="match status" value="1"/>
</dbReference>
<dbReference type="InterPro" id="IPR006674">
    <property type="entry name" value="HD_domain"/>
</dbReference>